<feature type="repeat" description="Filamin" evidence="12">
    <location>
        <begin position="335"/>
        <end position="427"/>
    </location>
</feature>
<feature type="repeat" description="NHL" evidence="13">
    <location>
        <begin position="624"/>
        <end position="652"/>
    </location>
</feature>
<feature type="domain" description="B box-type" evidence="17">
    <location>
        <begin position="118"/>
        <end position="159"/>
    </location>
</feature>
<dbReference type="FunFam" id="3.30.40.10:FF:000032">
    <property type="entry name" value="Tripartite motif containing 2"/>
    <property type="match status" value="1"/>
</dbReference>
<feature type="region of interest" description="Disordered" evidence="15">
    <location>
        <begin position="436"/>
        <end position="472"/>
    </location>
</feature>
<dbReference type="Pfam" id="PF00630">
    <property type="entry name" value="Filamin"/>
    <property type="match status" value="1"/>
</dbReference>
<sequence length="744" mass="81473">MSVAMAKRETGSTSPVVRQIDKQFLVCSICLDHYHNPKVLPCLHTFCEKCLQNYIPPQSLTLSCPVCRQTSILPEKGVAALQNNFFITNLMEVLQRDPECSPPEACSVLESVSAAAACQPLSCPNHEGKVMEFYCESCETAMCLECTEGEHREHVTVPLRDVLEQQKAALKTQLDAIRNRLPQLRAAIELVGEISKQLTDRKNEAVTEISSTFEELERALHLRKTTLITDLENICCTKQKVLQAQLSSLLQGKDNIQSCSSFTEQALSHGSATEVLLVQKQMGERVSALARHTYPEQPHENGHLDCQVETEGLRRSIQNLGVLITTGAIGHTSVATGEGLRHTLVGQHTTVTVTTKDKDSELVKTGNAALRAEIMSVDGAVTTETEVVDNKNGTYEVGYTMRSEGEFSFSLLLYDQPVRGSPFRLRAVKPSDVLQSPDDVKRRVKSPSGTGGHIRQKAVRRPSSMYSTTKKKENPIEDELIYRVGTRGRDKAEFTNLQGISTSSNGRIVVADSNNQCIQVRLQPFKVRGHEDTLGDCFPIAAPFDLHSKIGAGRLMGPKGVAVDRNGHIITVDNKACCVFIFQANGKLVTKFGARGTSDRQFTEKSGTNISLEPKLSKSGPAFSPHFVAINNKNEIVVTDFHNHSVKVYSADGEFLFKFGSHGEGNGQFNAPTGVAVDANGNIIVADWGNSRIQVFDSSGSFLSYINTTADPLYGPQGLSLTSDGHVAVADSGNHCFKVYRYLQ</sequence>
<evidence type="ECO:0000256" key="5">
    <source>
        <dbReference type="ARBA" id="ARBA00022679"/>
    </source>
</evidence>
<dbReference type="PANTHER" id="PTHR24104:SF21">
    <property type="entry name" value="TRIPARTITE MOTIF-CONTAINING PROTEIN 3"/>
    <property type="match status" value="1"/>
</dbReference>
<dbReference type="GeneTree" id="ENSGT00940000158173"/>
<dbReference type="InterPro" id="IPR027370">
    <property type="entry name" value="Znf-RING_euk"/>
</dbReference>
<proteinExistence type="inferred from homology"/>
<dbReference type="GO" id="GO:0061630">
    <property type="term" value="F:ubiquitin protein ligase activity"/>
    <property type="evidence" value="ECO:0007669"/>
    <property type="project" value="UniProtKB-EC"/>
</dbReference>
<keyword evidence="9" id="KW-0833">Ubl conjugation pathway</keyword>
<evidence type="ECO:0000256" key="11">
    <source>
        <dbReference type="PROSITE-ProRule" id="PRU00024"/>
    </source>
</evidence>
<dbReference type="InterPro" id="IPR017868">
    <property type="entry name" value="Filamin/ABP280_repeat-like"/>
</dbReference>
<evidence type="ECO:0000256" key="2">
    <source>
        <dbReference type="ARBA" id="ARBA00008518"/>
    </source>
</evidence>
<dbReference type="Pfam" id="PF00643">
    <property type="entry name" value="zf-B_box"/>
    <property type="match status" value="1"/>
</dbReference>
<dbReference type="InterPro" id="IPR003649">
    <property type="entry name" value="Bbox_C"/>
</dbReference>
<dbReference type="PROSITE" id="PS50089">
    <property type="entry name" value="ZF_RING_2"/>
    <property type="match status" value="1"/>
</dbReference>
<evidence type="ECO:0000259" key="16">
    <source>
        <dbReference type="PROSITE" id="PS50089"/>
    </source>
</evidence>
<dbReference type="InterPro" id="IPR001258">
    <property type="entry name" value="NHL_repeat"/>
</dbReference>
<feature type="repeat" description="NHL" evidence="13">
    <location>
        <begin position="700"/>
        <end position="743"/>
    </location>
</feature>
<dbReference type="Gene3D" id="2.120.10.30">
    <property type="entry name" value="TolB, C-terminal domain"/>
    <property type="match status" value="2"/>
</dbReference>
<evidence type="ECO:0000256" key="7">
    <source>
        <dbReference type="ARBA" id="ARBA00022737"/>
    </source>
</evidence>
<comment type="catalytic activity">
    <reaction evidence="1">
        <text>S-ubiquitinyl-[E2 ubiquitin-conjugating enzyme]-L-cysteine + [acceptor protein]-L-lysine = [E2 ubiquitin-conjugating enzyme]-L-cysteine + N(6)-ubiquitinyl-[acceptor protein]-L-lysine.</text>
        <dbReference type="EC" id="2.3.2.27"/>
    </reaction>
</comment>
<dbReference type="InterPro" id="IPR011042">
    <property type="entry name" value="6-blade_b-propeller_TolB-like"/>
</dbReference>
<dbReference type="InterPro" id="IPR013083">
    <property type="entry name" value="Znf_RING/FYVE/PHD"/>
</dbReference>
<dbReference type="InterPro" id="IPR001841">
    <property type="entry name" value="Znf_RING"/>
</dbReference>
<feature type="repeat" description="NHL" evidence="13">
    <location>
        <begin position="548"/>
        <end position="585"/>
    </location>
</feature>
<dbReference type="Pfam" id="PF01436">
    <property type="entry name" value="NHL"/>
    <property type="match status" value="5"/>
</dbReference>
<evidence type="ECO:0000256" key="13">
    <source>
        <dbReference type="PROSITE-ProRule" id="PRU00504"/>
    </source>
</evidence>
<dbReference type="InterPro" id="IPR013783">
    <property type="entry name" value="Ig-like_fold"/>
</dbReference>
<dbReference type="Gene3D" id="3.30.160.60">
    <property type="entry name" value="Classic Zinc Finger"/>
    <property type="match status" value="1"/>
</dbReference>
<dbReference type="PROSITE" id="PS50119">
    <property type="entry name" value="ZF_BBOX"/>
    <property type="match status" value="1"/>
</dbReference>
<reference evidence="18" key="2">
    <citation type="submission" date="2025-09" db="UniProtKB">
        <authorList>
            <consortium name="Ensembl"/>
        </authorList>
    </citation>
    <scope>IDENTIFICATION</scope>
</reference>
<dbReference type="SMART" id="SM00336">
    <property type="entry name" value="BBOX"/>
    <property type="match status" value="1"/>
</dbReference>
<evidence type="ECO:0000259" key="17">
    <source>
        <dbReference type="PROSITE" id="PS50119"/>
    </source>
</evidence>
<evidence type="ECO:0000313" key="18">
    <source>
        <dbReference type="Ensembl" id="ENSOTSP00005017508.2"/>
    </source>
</evidence>
<dbReference type="SUPFAM" id="SSF57850">
    <property type="entry name" value="RING/U-box"/>
    <property type="match status" value="1"/>
</dbReference>
<feature type="repeat" description="NHL" evidence="13">
    <location>
        <begin position="656"/>
        <end position="699"/>
    </location>
</feature>
<evidence type="ECO:0000256" key="1">
    <source>
        <dbReference type="ARBA" id="ARBA00000900"/>
    </source>
</evidence>
<keyword evidence="14" id="KW-0175">Coiled coil</keyword>
<dbReference type="Gene3D" id="2.60.40.10">
    <property type="entry name" value="Immunoglobulins"/>
    <property type="match status" value="1"/>
</dbReference>
<evidence type="ECO:0000256" key="4">
    <source>
        <dbReference type="ARBA" id="ARBA00022553"/>
    </source>
</evidence>
<dbReference type="InterPro" id="IPR057750">
    <property type="entry name" value="TRIM2/3_C"/>
</dbReference>
<organism evidence="18 19">
    <name type="scientific">Oncorhynchus tshawytscha</name>
    <name type="common">Chinook salmon</name>
    <name type="synonym">Salmo tshawytscha</name>
    <dbReference type="NCBI Taxonomy" id="74940"/>
    <lineage>
        <taxon>Eukaryota</taxon>
        <taxon>Metazoa</taxon>
        <taxon>Chordata</taxon>
        <taxon>Craniata</taxon>
        <taxon>Vertebrata</taxon>
        <taxon>Euteleostomi</taxon>
        <taxon>Actinopterygii</taxon>
        <taxon>Neopterygii</taxon>
        <taxon>Teleostei</taxon>
        <taxon>Protacanthopterygii</taxon>
        <taxon>Salmoniformes</taxon>
        <taxon>Salmonidae</taxon>
        <taxon>Salmoninae</taxon>
        <taxon>Oncorhynchus</taxon>
    </lineage>
</organism>
<keyword evidence="6" id="KW-0479">Metal-binding</keyword>
<dbReference type="GO" id="GO:0043161">
    <property type="term" value="P:proteasome-mediated ubiquitin-dependent protein catabolic process"/>
    <property type="evidence" value="ECO:0007669"/>
    <property type="project" value="TreeGrafter"/>
</dbReference>
<evidence type="ECO:0000256" key="8">
    <source>
        <dbReference type="ARBA" id="ARBA00022771"/>
    </source>
</evidence>
<dbReference type="InterPro" id="IPR050952">
    <property type="entry name" value="TRIM-NHL_E3_ligases"/>
</dbReference>
<evidence type="ECO:0000256" key="15">
    <source>
        <dbReference type="SAM" id="MobiDB-lite"/>
    </source>
</evidence>
<keyword evidence="8 11" id="KW-0863">Zinc-finger</keyword>
<gene>
    <name evidence="18" type="primary">LOC112267008</name>
</gene>
<keyword evidence="19" id="KW-1185">Reference proteome</keyword>
<accession>A0A8C8CVT9</accession>
<feature type="repeat" description="NHL" evidence="13">
    <location>
        <begin position="483"/>
        <end position="520"/>
    </location>
</feature>
<dbReference type="CDD" id="cd14960">
    <property type="entry name" value="NHL_TRIM2_like"/>
    <property type="match status" value="1"/>
</dbReference>
<dbReference type="GO" id="GO:0008270">
    <property type="term" value="F:zinc ion binding"/>
    <property type="evidence" value="ECO:0007669"/>
    <property type="project" value="UniProtKB-KW"/>
</dbReference>
<comment type="similarity">
    <text evidence="2">Belongs to the TRIM/RBCC family.</text>
</comment>
<dbReference type="SMART" id="SM00502">
    <property type="entry name" value="BBC"/>
    <property type="match status" value="1"/>
</dbReference>
<keyword evidence="5" id="KW-0808">Transferase</keyword>
<dbReference type="PROSITE" id="PS51125">
    <property type="entry name" value="NHL"/>
    <property type="match status" value="5"/>
</dbReference>
<dbReference type="PROSITE" id="PS00518">
    <property type="entry name" value="ZF_RING_1"/>
    <property type="match status" value="1"/>
</dbReference>
<protein>
    <recommendedName>
        <fullName evidence="3">RING-type E3 ubiquitin transferase</fullName>
        <ecNumber evidence="3">2.3.2.27</ecNumber>
    </recommendedName>
</protein>
<keyword evidence="10" id="KW-0862">Zinc</keyword>
<dbReference type="GO" id="GO:0000209">
    <property type="term" value="P:protein polyubiquitination"/>
    <property type="evidence" value="ECO:0007669"/>
    <property type="project" value="TreeGrafter"/>
</dbReference>
<reference evidence="18" key="1">
    <citation type="submission" date="2025-08" db="UniProtKB">
        <authorList>
            <consortium name="Ensembl"/>
        </authorList>
    </citation>
    <scope>IDENTIFICATION</scope>
</reference>
<feature type="coiled-coil region" evidence="14">
    <location>
        <begin position="160"/>
        <end position="187"/>
    </location>
</feature>
<evidence type="ECO:0000256" key="9">
    <source>
        <dbReference type="ARBA" id="ARBA00022786"/>
    </source>
</evidence>
<dbReference type="Gene3D" id="3.30.40.10">
    <property type="entry name" value="Zinc/RING finger domain, C3HC4 (zinc finger)"/>
    <property type="match status" value="1"/>
</dbReference>
<dbReference type="Proteomes" id="UP000694402">
    <property type="component" value="Unassembled WGS sequence"/>
</dbReference>
<dbReference type="InterPro" id="IPR000315">
    <property type="entry name" value="Znf_B-box"/>
</dbReference>
<dbReference type="FunFam" id="2.120.10.30:FF:000004">
    <property type="entry name" value="Tripartite motif containing 2"/>
    <property type="match status" value="1"/>
</dbReference>
<dbReference type="SUPFAM" id="SSF101898">
    <property type="entry name" value="NHL repeat"/>
    <property type="match status" value="1"/>
</dbReference>
<dbReference type="CDD" id="cd20482">
    <property type="entry name" value="CC_brat-like"/>
    <property type="match status" value="1"/>
</dbReference>
<evidence type="ECO:0000256" key="12">
    <source>
        <dbReference type="PROSITE-ProRule" id="PRU00087"/>
    </source>
</evidence>
<keyword evidence="7" id="KW-0677">Repeat</keyword>
<evidence type="ECO:0000256" key="3">
    <source>
        <dbReference type="ARBA" id="ARBA00012483"/>
    </source>
</evidence>
<dbReference type="SUPFAM" id="SSF57845">
    <property type="entry name" value="B-box zinc-binding domain"/>
    <property type="match status" value="1"/>
</dbReference>
<dbReference type="InterPro" id="IPR001298">
    <property type="entry name" value="Filamin/ABP280_rpt"/>
</dbReference>
<dbReference type="Gene3D" id="2.40.10.500">
    <property type="match status" value="1"/>
</dbReference>
<evidence type="ECO:0000313" key="19">
    <source>
        <dbReference type="Proteomes" id="UP000694402"/>
    </source>
</evidence>
<dbReference type="SMART" id="SM00184">
    <property type="entry name" value="RING"/>
    <property type="match status" value="1"/>
</dbReference>
<dbReference type="GO" id="GO:0007399">
    <property type="term" value="P:nervous system development"/>
    <property type="evidence" value="ECO:0007669"/>
    <property type="project" value="UniProtKB-ARBA"/>
</dbReference>
<dbReference type="EC" id="2.3.2.27" evidence="3"/>
<evidence type="ECO:0000256" key="14">
    <source>
        <dbReference type="SAM" id="Coils"/>
    </source>
</evidence>
<name>A0A8C8CVT9_ONCTS</name>
<dbReference type="AlphaFoldDB" id="A0A8C8CVT9"/>
<evidence type="ECO:0000256" key="6">
    <source>
        <dbReference type="ARBA" id="ARBA00022723"/>
    </source>
</evidence>
<dbReference type="InterPro" id="IPR014756">
    <property type="entry name" value="Ig_E-set"/>
</dbReference>
<dbReference type="SUPFAM" id="SSF81296">
    <property type="entry name" value="E set domains"/>
    <property type="match status" value="1"/>
</dbReference>
<dbReference type="FunFam" id="2.40.10.500:FF:000001">
    <property type="entry name" value="tripartite motif-containing protein 3-like"/>
    <property type="match status" value="1"/>
</dbReference>
<dbReference type="SMART" id="SM00557">
    <property type="entry name" value="IG_FLMN"/>
    <property type="match status" value="1"/>
</dbReference>
<dbReference type="Pfam" id="PF13445">
    <property type="entry name" value="zf-RING_UBOX"/>
    <property type="match status" value="1"/>
</dbReference>
<dbReference type="InterPro" id="IPR017907">
    <property type="entry name" value="Znf_RING_CS"/>
</dbReference>
<dbReference type="PROSITE" id="PS50194">
    <property type="entry name" value="FILAMIN_REPEAT"/>
    <property type="match status" value="1"/>
</dbReference>
<keyword evidence="4" id="KW-0597">Phosphoprotein</keyword>
<dbReference type="Ensembl" id="ENSOTST00005019038.2">
    <property type="protein sequence ID" value="ENSOTSP00005017508.2"/>
    <property type="gene ID" value="ENSOTSG00005008167.2"/>
</dbReference>
<evidence type="ECO:0000256" key="10">
    <source>
        <dbReference type="ARBA" id="ARBA00022833"/>
    </source>
</evidence>
<dbReference type="FunFam" id="3.30.160.60:FF:000154">
    <property type="entry name" value="Tripartite motif-containing protein 2"/>
    <property type="match status" value="1"/>
</dbReference>
<dbReference type="PANTHER" id="PTHR24104">
    <property type="entry name" value="E3 UBIQUITIN-PROTEIN LIGASE NHLRC1-RELATED"/>
    <property type="match status" value="1"/>
</dbReference>
<feature type="domain" description="RING-type" evidence="16">
    <location>
        <begin position="27"/>
        <end position="68"/>
    </location>
</feature>